<dbReference type="Pfam" id="PF01272">
    <property type="entry name" value="GreA_GreB"/>
    <property type="match status" value="1"/>
</dbReference>
<accession>A0A167GN64</accession>
<dbReference type="GO" id="GO:0003677">
    <property type="term" value="F:DNA binding"/>
    <property type="evidence" value="ECO:0007669"/>
    <property type="project" value="InterPro"/>
</dbReference>
<name>A0A167GN64_9BURK</name>
<sequence length="139" mass="15174">MNAHISERVLTELDHTRLSKIARSPSSLLPDTVLDPLQDLLIDAHIVRSREVRDDIVTMYSQIEVRLNESQELSKIALCYPDDAEPTSGFVSVLSPMGLALLGLTLGQTAHWKSPTGAAMTATVEGILFQPEATGDYVT</sequence>
<dbReference type="KEGG" id="hyl:LPB072_20565"/>
<evidence type="ECO:0000313" key="3">
    <source>
        <dbReference type="EMBL" id="OAD39685.1"/>
    </source>
</evidence>
<dbReference type="STRING" id="1763535.LPB072_20565"/>
<feature type="domain" description="Transcription elongation factor GreA/GreB C-terminal" evidence="1">
    <location>
        <begin position="54"/>
        <end position="127"/>
    </location>
</feature>
<organism evidence="2 5">
    <name type="scientific">Hydrogenophaga crassostreae</name>
    <dbReference type="NCBI Taxonomy" id="1763535"/>
    <lineage>
        <taxon>Bacteria</taxon>
        <taxon>Pseudomonadati</taxon>
        <taxon>Pseudomonadota</taxon>
        <taxon>Betaproteobacteria</taxon>
        <taxon>Burkholderiales</taxon>
        <taxon>Comamonadaceae</taxon>
        <taxon>Hydrogenophaga</taxon>
    </lineage>
</organism>
<evidence type="ECO:0000313" key="5">
    <source>
        <dbReference type="Proteomes" id="UP000185680"/>
    </source>
</evidence>
<dbReference type="EMBL" id="CP017476">
    <property type="protein sequence ID" value="AOW14857.1"/>
    <property type="molecule type" value="Genomic_DNA"/>
</dbReference>
<evidence type="ECO:0000313" key="4">
    <source>
        <dbReference type="Proteomes" id="UP000185657"/>
    </source>
</evidence>
<reference evidence="2 5" key="2">
    <citation type="submission" date="2016-10" db="EMBL/GenBank/DDBJ databases">
        <title>Hydorgenophaga sp. LPB0072 isolated from gastropod.</title>
        <authorList>
            <person name="Kim E."/>
            <person name="Yi H."/>
        </authorList>
    </citation>
    <scope>NUCLEOTIDE SEQUENCE [LARGE SCALE GENOMIC DNA]</scope>
    <source>
        <strain evidence="2 5">LPB0072</strain>
    </source>
</reference>
<dbReference type="EMBL" id="LVWD01000041">
    <property type="protein sequence ID" value="OAD39685.1"/>
    <property type="molecule type" value="Genomic_DNA"/>
</dbReference>
<dbReference type="RefSeq" id="WP_066095764.1">
    <property type="nucleotide sequence ID" value="NZ_CP017476.1"/>
</dbReference>
<reference evidence="3 4" key="1">
    <citation type="submission" date="2016-02" db="EMBL/GenBank/DDBJ databases">
        <title>Draft genome sequence of Hydrogenophaga sp. LPB0072.</title>
        <authorList>
            <person name="Shin S.-K."/>
            <person name="Yi H."/>
        </authorList>
    </citation>
    <scope>NUCLEOTIDE SEQUENCE [LARGE SCALE GENOMIC DNA]</scope>
    <source>
        <strain evidence="3 4">LPB0072</strain>
    </source>
</reference>
<dbReference type="Proteomes" id="UP000185657">
    <property type="component" value="Unassembled WGS sequence"/>
</dbReference>
<dbReference type="GO" id="GO:0006354">
    <property type="term" value="P:DNA-templated transcription elongation"/>
    <property type="evidence" value="ECO:0007669"/>
    <property type="project" value="TreeGrafter"/>
</dbReference>
<dbReference type="InterPro" id="IPR036953">
    <property type="entry name" value="GreA/GreB_C_sf"/>
</dbReference>
<dbReference type="InterPro" id="IPR001437">
    <property type="entry name" value="Tscrpt_elong_fac_GreA/B_C"/>
</dbReference>
<dbReference type="PANTHER" id="PTHR30437">
    <property type="entry name" value="TRANSCRIPTION ELONGATION FACTOR GREA"/>
    <property type="match status" value="1"/>
</dbReference>
<protein>
    <recommendedName>
        <fullName evidence="1">Transcription elongation factor GreA/GreB C-terminal domain-containing protein</fullName>
    </recommendedName>
</protein>
<evidence type="ECO:0000313" key="2">
    <source>
        <dbReference type="EMBL" id="AOW14857.1"/>
    </source>
</evidence>
<evidence type="ECO:0000259" key="1">
    <source>
        <dbReference type="Pfam" id="PF01272"/>
    </source>
</evidence>
<dbReference type="Proteomes" id="UP000185680">
    <property type="component" value="Chromosome"/>
</dbReference>
<dbReference type="PANTHER" id="PTHR30437:SF5">
    <property type="entry name" value="REGULATOR OF NUCLEOSIDE DIPHOSPHATE KINASE"/>
    <property type="match status" value="1"/>
</dbReference>
<dbReference type="AlphaFoldDB" id="A0A167GN64"/>
<dbReference type="InterPro" id="IPR023459">
    <property type="entry name" value="Tscrpt_elong_fac_GreA/B_fam"/>
</dbReference>
<dbReference type="GO" id="GO:0070063">
    <property type="term" value="F:RNA polymerase binding"/>
    <property type="evidence" value="ECO:0007669"/>
    <property type="project" value="InterPro"/>
</dbReference>
<proteinExistence type="predicted"/>
<dbReference type="OrthoDB" id="192847at2"/>
<keyword evidence="4" id="KW-1185">Reference proteome</keyword>
<dbReference type="SUPFAM" id="SSF54534">
    <property type="entry name" value="FKBP-like"/>
    <property type="match status" value="1"/>
</dbReference>
<dbReference type="GO" id="GO:0032784">
    <property type="term" value="P:regulation of DNA-templated transcription elongation"/>
    <property type="evidence" value="ECO:0007669"/>
    <property type="project" value="InterPro"/>
</dbReference>
<dbReference type="Gene3D" id="3.10.50.30">
    <property type="entry name" value="Transcription elongation factor, GreA/GreB, C-terminal domain"/>
    <property type="match status" value="1"/>
</dbReference>
<gene>
    <name evidence="2" type="ORF">LPB072_20565</name>
    <name evidence="3" type="ORF">LPB72_20735</name>
</gene>